<dbReference type="PROSITE" id="PS50045">
    <property type="entry name" value="SIGMA54_INTERACT_4"/>
    <property type="match status" value="1"/>
</dbReference>
<dbReference type="Pfam" id="PF25601">
    <property type="entry name" value="AAA_lid_14"/>
    <property type="match status" value="1"/>
</dbReference>
<dbReference type="EMBL" id="CABFMQ020000091">
    <property type="protein sequence ID" value="VTZ51238.1"/>
    <property type="molecule type" value="Genomic_DNA"/>
</dbReference>
<dbReference type="SMART" id="SM00382">
    <property type="entry name" value="AAA"/>
    <property type="match status" value="1"/>
</dbReference>
<dbReference type="AlphaFoldDB" id="A0A8B6M8U6"/>
<dbReference type="Gene3D" id="3.40.50.300">
    <property type="entry name" value="P-loop containing nucleotide triphosphate hydrolases"/>
    <property type="match status" value="1"/>
</dbReference>
<evidence type="ECO:0000313" key="10">
    <source>
        <dbReference type="Proteomes" id="UP000485880"/>
    </source>
</evidence>
<dbReference type="Pfam" id="PF00158">
    <property type="entry name" value="Sigma54_activat"/>
    <property type="match status" value="1"/>
</dbReference>
<keyword evidence="2" id="KW-0067">ATP-binding</keyword>
<keyword evidence="6" id="KW-0804">Transcription</keyword>
<dbReference type="InterPro" id="IPR025944">
    <property type="entry name" value="Sigma_54_int_dom_CS"/>
</dbReference>
<dbReference type="Gene3D" id="1.10.10.60">
    <property type="entry name" value="Homeodomain-like"/>
    <property type="match status" value="1"/>
</dbReference>
<name>A0A8B6M8U6_METTU</name>
<dbReference type="CDD" id="cd00009">
    <property type="entry name" value="AAA"/>
    <property type="match status" value="1"/>
</dbReference>
<evidence type="ECO:0000256" key="6">
    <source>
        <dbReference type="ARBA" id="ARBA00023163"/>
    </source>
</evidence>
<keyword evidence="1" id="KW-0547">Nucleotide-binding</keyword>
<evidence type="ECO:0000256" key="2">
    <source>
        <dbReference type="ARBA" id="ARBA00022840"/>
    </source>
</evidence>
<feature type="domain" description="Sigma-54 factor interaction" evidence="8">
    <location>
        <begin position="377"/>
        <end position="603"/>
    </location>
</feature>
<keyword evidence="4" id="KW-0805">Transcription regulation</keyword>
<feature type="region of interest" description="Disordered" evidence="7">
    <location>
        <begin position="1"/>
        <end position="23"/>
    </location>
</feature>
<evidence type="ECO:0000313" key="9">
    <source>
        <dbReference type="EMBL" id="VTZ51238.1"/>
    </source>
</evidence>
<dbReference type="SUPFAM" id="SSF46689">
    <property type="entry name" value="Homeodomain-like"/>
    <property type="match status" value="1"/>
</dbReference>
<evidence type="ECO:0000256" key="3">
    <source>
        <dbReference type="ARBA" id="ARBA00023012"/>
    </source>
</evidence>
<protein>
    <submittedName>
        <fullName evidence="9">Sigma-54-dependent Fis family transcriptional regulator (MmoR)</fullName>
    </submittedName>
</protein>
<evidence type="ECO:0000256" key="5">
    <source>
        <dbReference type="ARBA" id="ARBA00023159"/>
    </source>
</evidence>
<dbReference type="InterPro" id="IPR027417">
    <property type="entry name" value="P-loop_NTPase"/>
</dbReference>
<dbReference type="GO" id="GO:0000160">
    <property type="term" value="P:phosphorelay signal transduction system"/>
    <property type="evidence" value="ECO:0007669"/>
    <property type="project" value="UniProtKB-KW"/>
</dbReference>
<evidence type="ECO:0000256" key="7">
    <source>
        <dbReference type="SAM" id="MobiDB-lite"/>
    </source>
</evidence>
<proteinExistence type="predicted"/>
<dbReference type="GO" id="GO:0006355">
    <property type="term" value="P:regulation of DNA-templated transcription"/>
    <property type="evidence" value="ECO:0007669"/>
    <property type="project" value="InterPro"/>
</dbReference>
<dbReference type="PROSITE" id="PS00688">
    <property type="entry name" value="SIGMA54_INTERACT_3"/>
    <property type="match status" value="1"/>
</dbReference>
<accession>A0A8B6M8U6</accession>
<dbReference type="PANTHER" id="PTHR32071">
    <property type="entry name" value="TRANSCRIPTIONAL REGULATORY PROTEIN"/>
    <property type="match status" value="1"/>
</dbReference>
<dbReference type="InterPro" id="IPR029016">
    <property type="entry name" value="GAF-like_dom_sf"/>
</dbReference>
<keyword evidence="10" id="KW-1185">Reference proteome</keyword>
<dbReference type="PANTHER" id="PTHR32071:SF77">
    <property type="entry name" value="TRANSCRIPTIONAL REGULATORY PROTEIN"/>
    <property type="match status" value="1"/>
</dbReference>
<dbReference type="InterPro" id="IPR009057">
    <property type="entry name" value="Homeodomain-like_sf"/>
</dbReference>
<dbReference type="PRINTS" id="PR01590">
    <property type="entry name" value="HTHFIS"/>
</dbReference>
<dbReference type="Gene3D" id="3.30.450.40">
    <property type="match status" value="1"/>
</dbReference>
<evidence type="ECO:0000256" key="4">
    <source>
        <dbReference type="ARBA" id="ARBA00023015"/>
    </source>
</evidence>
<dbReference type="Gene3D" id="1.10.8.60">
    <property type="match status" value="1"/>
</dbReference>
<sequence>MYSVVQMPNHLKPQDHAAPEQDAGLFGVDRPGVAWDWMMQTGQPPEGDDWVRPQVSEAWYRCIEEYRLSPRTSLLRPHAIMDFENGGRTAPATNLDVRTALATMAFNLQPVLRDTSVSLLLADSAGTLIHALDAGSNLGPMGRRLVRLGESWNERIIGNNGLGTAAVLREPVAFDGKEHFSSVLHPFATVGHPLFAHDGGLVALLGLITDQRSSAQTLLGFVRIAGYLIETNLFECQAPGAYMLRMRLNNISAGLTGQDCLLDGLISLDEQGRIVGATRTGLNLLRAERHSDILSENVEAVLGVTIEDLRACASRGEPIELEIPEGWRLKAEFIVRRRPEKDVVQPSRSFATKGAHRAATVSTPGHSSKAANAEPWRDAILEAALQKAVNLQKQKIPMLITGESGVGKDHLVRRIHAEGVRKGRPLVLVNCAAIPRELVSSELFGYVPGSFTGARTGKTGKFVEANTGVLFLNEIGEMALDLQTALLCALDSSEIVPVGGSKPVTVDVQVIAATNSDLPDCVRKGAFRRDLYYRLNGAQFWLPPLRERPDKLGLIEHLWEQEVKAQHVNEHKALSAEVWDIFERHPWPGNVRELRNVLRSCLAMTSGPQTLVSDLPNDFLREMSDSAQAEEEGEAGLSSYAKWRPSPESKALADWEADAIRSALAKTAGNVSESARQLGITRATLYHKMARLGLRK</sequence>
<reference evidence="9 10" key="1">
    <citation type="submission" date="2019-05" db="EMBL/GenBank/DDBJ databases">
        <authorList>
            <person name="Farhan Ul Haque M."/>
        </authorList>
    </citation>
    <scope>NUCLEOTIDE SEQUENCE [LARGE SCALE GENOMIC DNA]</scope>
    <source>
        <strain evidence="9">2</strain>
    </source>
</reference>
<keyword evidence="5" id="KW-0010">Activator</keyword>
<dbReference type="Pfam" id="PF02954">
    <property type="entry name" value="HTH_8"/>
    <property type="match status" value="1"/>
</dbReference>
<dbReference type="InterPro" id="IPR002197">
    <property type="entry name" value="HTH_Fis"/>
</dbReference>
<dbReference type="InterPro" id="IPR002078">
    <property type="entry name" value="Sigma_54_int"/>
</dbReference>
<dbReference type="SUPFAM" id="SSF52540">
    <property type="entry name" value="P-loop containing nucleoside triphosphate hydrolases"/>
    <property type="match status" value="1"/>
</dbReference>
<gene>
    <name evidence="9" type="primary">mmoR-2</name>
    <name evidence="9" type="ORF">MPC4_330038</name>
</gene>
<dbReference type="InterPro" id="IPR025662">
    <property type="entry name" value="Sigma_54_int_dom_ATP-bd_1"/>
</dbReference>
<dbReference type="RefSeq" id="WP_174513115.1">
    <property type="nucleotide sequence ID" value="NZ_CABFMQ020000091.1"/>
</dbReference>
<comment type="caution">
    <text evidence="9">The sequence shown here is derived from an EMBL/GenBank/DDBJ whole genome shotgun (WGS) entry which is preliminary data.</text>
</comment>
<dbReference type="Proteomes" id="UP000485880">
    <property type="component" value="Unassembled WGS sequence"/>
</dbReference>
<evidence type="ECO:0000259" key="8">
    <source>
        <dbReference type="PROSITE" id="PS50045"/>
    </source>
</evidence>
<dbReference type="InterPro" id="IPR003593">
    <property type="entry name" value="AAA+_ATPase"/>
</dbReference>
<dbReference type="PROSITE" id="PS00675">
    <property type="entry name" value="SIGMA54_INTERACT_1"/>
    <property type="match status" value="1"/>
</dbReference>
<dbReference type="GO" id="GO:0043565">
    <property type="term" value="F:sequence-specific DNA binding"/>
    <property type="evidence" value="ECO:0007669"/>
    <property type="project" value="InterPro"/>
</dbReference>
<evidence type="ECO:0000256" key="1">
    <source>
        <dbReference type="ARBA" id="ARBA00022741"/>
    </source>
</evidence>
<dbReference type="FunFam" id="3.40.50.300:FF:000006">
    <property type="entry name" value="DNA-binding transcriptional regulator NtrC"/>
    <property type="match status" value="1"/>
</dbReference>
<organism evidence="9 10">
    <name type="scientific">Methylocella tundrae</name>
    <dbReference type="NCBI Taxonomy" id="227605"/>
    <lineage>
        <taxon>Bacteria</taxon>
        <taxon>Pseudomonadati</taxon>
        <taxon>Pseudomonadota</taxon>
        <taxon>Alphaproteobacteria</taxon>
        <taxon>Hyphomicrobiales</taxon>
        <taxon>Beijerinckiaceae</taxon>
        <taxon>Methylocella</taxon>
    </lineage>
</organism>
<keyword evidence="3" id="KW-0902">Two-component regulatory system</keyword>
<dbReference type="GO" id="GO:0005524">
    <property type="term" value="F:ATP binding"/>
    <property type="evidence" value="ECO:0007669"/>
    <property type="project" value="UniProtKB-KW"/>
</dbReference>
<dbReference type="InterPro" id="IPR058031">
    <property type="entry name" value="AAA_lid_NorR"/>
</dbReference>